<proteinExistence type="predicted"/>
<dbReference type="OrthoDB" id="800064at2"/>
<protein>
    <submittedName>
        <fullName evidence="2">Uncharacterized protein</fullName>
    </submittedName>
</protein>
<name>A0A521BLX3_9SPHI</name>
<dbReference type="Proteomes" id="UP000315971">
    <property type="component" value="Unassembled WGS sequence"/>
</dbReference>
<gene>
    <name evidence="2" type="ORF">SAMN06265350_102323</name>
</gene>
<dbReference type="AlphaFoldDB" id="A0A521BLX3"/>
<feature type="region of interest" description="Disordered" evidence="1">
    <location>
        <begin position="86"/>
        <end position="115"/>
    </location>
</feature>
<sequence>MKNQNIERAKELFESHPNVNTFYFTTDGNAFVAETYAQSWAKDLGNNEVKPIHRATLDVIDKIEQVASDKFTVADANTVANLIKSGMAEGEPSLDTGSDLTKAGSTEDESGVDTGAERAELVAQYTELFGKAPAHNIGHEKLKAAVAKKQSAE</sequence>
<organism evidence="2 3">
    <name type="scientific">Solitalea koreensis</name>
    <dbReference type="NCBI Taxonomy" id="543615"/>
    <lineage>
        <taxon>Bacteria</taxon>
        <taxon>Pseudomonadati</taxon>
        <taxon>Bacteroidota</taxon>
        <taxon>Sphingobacteriia</taxon>
        <taxon>Sphingobacteriales</taxon>
        <taxon>Sphingobacteriaceae</taxon>
        <taxon>Solitalea</taxon>
    </lineage>
</organism>
<reference evidence="2 3" key="1">
    <citation type="submission" date="2017-05" db="EMBL/GenBank/DDBJ databases">
        <authorList>
            <person name="Varghese N."/>
            <person name="Submissions S."/>
        </authorList>
    </citation>
    <scope>NUCLEOTIDE SEQUENCE [LARGE SCALE GENOMIC DNA]</scope>
    <source>
        <strain evidence="2 3">DSM 21342</strain>
    </source>
</reference>
<dbReference type="EMBL" id="FXSZ01000002">
    <property type="protein sequence ID" value="SMO48085.1"/>
    <property type="molecule type" value="Genomic_DNA"/>
</dbReference>
<keyword evidence="3" id="KW-1185">Reference proteome</keyword>
<accession>A0A521BLX3</accession>
<evidence type="ECO:0000256" key="1">
    <source>
        <dbReference type="SAM" id="MobiDB-lite"/>
    </source>
</evidence>
<evidence type="ECO:0000313" key="3">
    <source>
        <dbReference type="Proteomes" id="UP000315971"/>
    </source>
</evidence>
<evidence type="ECO:0000313" key="2">
    <source>
        <dbReference type="EMBL" id="SMO48085.1"/>
    </source>
</evidence>
<dbReference type="RefSeq" id="WP_142601904.1">
    <property type="nucleotide sequence ID" value="NZ_FXSZ01000002.1"/>
</dbReference>